<reference evidence="4" key="2">
    <citation type="submission" date="2021-01" db="UniProtKB">
        <authorList>
            <consortium name="EnsemblPlants"/>
        </authorList>
    </citation>
    <scope>IDENTIFICATION</scope>
</reference>
<dbReference type="GO" id="GO:0005886">
    <property type="term" value="C:plasma membrane"/>
    <property type="evidence" value="ECO:0007669"/>
    <property type="project" value="TreeGrafter"/>
</dbReference>
<evidence type="ECO:0000313" key="4">
    <source>
        <dbReference type="EnsemblPlants" id="QL08p004518:mrna"/>
    </source>
</evidence>
<dbReference type="InterPro" id="IPR011009">
    <property type="entry name" value="Kinase-like_dom_sf"/>
</dbReference>
<dbReference type="PANTHER" id="PTHR27005">
    <property type="entry name" value="WALL-ASSOCIATED RECEPTOR KINASE-LIKE 21"/>
    <property type="match status" value="1"/>
</dbReference>
<dbReference type="EnsemblPlants" id="QL08p004518:mrna">
    <property type="protein sequence ID" value="QL08p004518:mrna"/>
    <property type="gene ID" value="QL08p004518"/>
</dbReference>
<dbReference type="GO" id="GO:0004674">
    <property type="term" value="F:protein serine/threonine kinase activity"/>
    <property type="evidence" value="ECO:0007669"/>
    <property type="project" value="TreeGrafter"/>
</dbReference>
<protein>
    <recommendedName>
        <fullName evidence="3">Protein kinase domain-containing protein</fullName>
    </recommendedName>
</protein>
<dbReference type="PROSITE" id="PS50011">
    <property type="entry name" value="PROTEIN_KINASE_DOM"/>
    <property type="match status" value="1"/>
</dbReference>
<evidence type="ECO:0000313" key="5">
    <source>
        <dbReference type="Proteomes" id="UP000594261"/>
    </source>
</evidence>
<dbReference type="Proteomes" id="UP000594261">
    <property type="component" value="Chromosome 8"/>
</dbReference>
<name>A0A7N2M856_QUELO</name>
<evidence type="ECO:0000256" key="1">
    <source>
        <dbReference type="ARBA" id="ARBA00022741"/>
    </source>
</evidence>
<dbReference type="InParanoid" id="A0A7N2M856"/>
<dbReference type="PANTHER" id="PTHR27005:SF543">
    <property type="entry name" value="NON-FUNCTIONAL PSEUDOKINASE ZED1-LIKE"/>
    <property type="match status" value="1"/>
</dbReference>
<dbReference type="GO" id="GO:0007166">
    <property type="term" value="P:cell surface receptor signaling pathway"/>
    <property type="evidence" value="ECO:0007669"/>
    <property type="project" value="InterPro"/>
</dbReference>
<sequence length="313" mass="35796">MSKKGEERKEKERAFLENGSKVLEKLIVSCNGKPIPIRSFTVQQLHQATNNYHNHLGTYWFKGSLEGRLVLVKRFPDSKFLADFVINDLVISAQMSAHANVLKLIGCCLETTSPILVYEFAANGLLADRIYSSHVIERQHQFMAWERRLKIARQIAYAISYLHIGFSRPVIHMAIDMESILLDENDVPKLSNFLVSVSIPEGETEVEAAGDFWSLKFKTPEIEATGKATEKTDVYHFSRCISKIMDPTILAEQQLQAVLDLTLRCTEDDPQRRPTMVDVTKELRRIERLLLASDLATRHRDVKWRSSRSCYAN</sequence>
<dbReference type="InterPro" id="IPR045274">
    <property type="entry name" value="WAK-like"/>
</dbReference>
<dbReference type="Gene3D" id="3.30.200.20">
    <property type="entry name" value="Phosphorylase Kinase, domain 1"/>
    <property type="match status" value="1"/>
</dbReference>
<evidence type="ECO:0000259" key="3">
    <source>
        <dbReference type="PROSITE" id="PS50011"/>
    </source>
</evidence>
<dbReference type="Pfam" id="PF07714">
    <property type="entry name" value="PK_Tyr_Ser-Thr"/>
    <property type="match status" value="1"/>
</dbReference>
<reference evidence="4 5" key="1">
    <citation type="journal article" date="2016" name="G3 (Bethesda)">
        <title>First Draft Assembly and Annotation of the Genome of a California Endemic Oak Quercus lobata Nee (Fagaceae).</title>
        <authorList>
            <person name="Sork V.L."/>
            <person name="Fitz-Gibbon S.T."/>
            <person name="Puiu D."/>
            <person name="Crepeau M."/>
            <person name="Gugger P.F."/>
            <person name="Sherman R."/>
            <person name="Stevens K."/>
            <person name="Langley C.H."/>
            <person name="Pellegrini M."/>
            <person name="Salzberg S.L."/>
        </authorList>
    </citation>
    <scope>NUCLEOTIDE SEQUENCE [LARGE SCALE GENOMIC DNA]</scope>
    <source>
        <strain evidence="4 5">cv. SW786</strain>
    </source>
</reference>
<dbReference type="SUPFAM" id="SSF56112">
    <property type="entry name" value="Protein kinase-like (PK-like)"/>
    <property type="match status" value="1"/>
</dbReference>
<proteinExistence type="predicted"/>
<dbReference type="GO" id="GO:0005524">
    <property type="term" value="F:ATP binding"/>
    <property type="evidence" value="ECO:0007669"/>
    <property type="project" value="UniProtKB-KW"/>
</dbReference>
<keyword evidence="5" id="KW-1185">Reference proteome</keyword>
<accession>A0A7N2M856</accession>
<evidence type="ECO:0000256" key="2">
    <source>
        <dbReference type="ARBA" id="ARBA00022840"/>
    </source>
</evidence>
<keyword evidence="2" id="KW-0067">ATP-binding</keyword>
<keyword evidence="1" id="KW-0547">Nucleotide-binding</keyword>
<dbReference type="Gene3D" id="1.10.510.10">
    <property type="entry name" value="Transferase(Phosphotransferase) domain 1"/>
    <property type="match status" value="1"/>
</dbReference>
<dbReference type="AlphaFoldDB" id="A0A7N2M856"/>
<dbReference type="InterPro" id="IPR000719">
    <property type="entry name" value="Prot_kinase_dom"/>
</dbReference>
<feature type="domain" description="Protein kinase" evidence="3">
    <location>
        <begin position="20"/>
        <end position="313"/>
    </location>
</feature>
<dbReference type="InterPro" id="IPR001245">
    <property type="entry name" value="Ser-Thr/Tyr_kinase_cat_dom"/>
</dbReference>
<dbReference type="Gramene" id="QL08p004518:mrna">
    <property type="protein sequence ID" value="QL08p004518:mrna"/>
    <property type="gene ID" value="QL08p004518"/>
</dbReference>
<organism evidence="4 5">
    <name type="scientific">Quercus lobata</name>
    <name type="common">Valley oak</name>
    <dbReference type="NCBI Taxonomy" id="97700"/>
    <lineage>
        <taxon>Eukaryota</taxon>
        <taxon>Viridiplantae</taxon>
        <taxon>Streptophyta</taxon>
        <taxon>Embryophyta</taxon>
        <taxon>Tracheophyta</taxon>
        <taxon>Spermatophyta</taxon>
        <taxon>Magnoliopsida</taxon>
        <taxon>eudicotyledons</taxon>
        <taxon>Gunneridae</taxon>
        <taxon>Pentapetalae</taxon>
        <taxon>rosids</taxon>
        <taxon>fabids</taxon>
        <taxon>Fagales</taxon>
        <taxon>Fagaceae</taxon>
        <taxon>Quercus</taxon>
    </lineage>
</organism>
<dbReference type="FunCoup" id="A0A7N2M856">
    <property type="interactions" value="589"/>
</dbReference>
<dbReference type="EMBL" id="LRBV02000008">
    <property type="status" value="NOT_ANNOTATED_CDS"/>
    <property type="molecule type" value="Genomic_DNA"/>
</dbReference>
<dbReference type="OMA" id="GVMVNWE"/>